<dbReference type="Pfam" id="PF02223">
    <property type="entry name" value="Thymidylate_kin"/>
    <property type="match status" value="1"/>
</dbReference>
<evidence type="ECO:0000256" key="5">
    <source>
        <dbReference type="ARBA" id="ARBA00022679"/>
    </source>
</evidence>
<dbReference type="VEuPathDB" id="FungiDB:MGYG_04224"/>
<gene>
    <name evidence="11" type="ORF">MGYG_04224</name>
</gene>
<comment type="pathway">
    <text evidence="1">Pyrimidine metabolism; dTTP biosynthesis.</text>
</comment>
<evidence type="ECO:0000256" key="4">
    <source>
        <dbReference type="ARBA" id="ARBA00017144"/>
    </source>
</evidence>
<evidence type="ECO:0000256" key="9">
    <source>
        <dbReference type="ARBA" id="ARBA00022840"/>
    </source>
</evidence>
<dbReference type="InParanoid" id="E4URU8"/>
<dbReference type="FunFam" id="3.40.50.300:FF:000679">
    <property type="entry name" value="Thymidylate kinase"/>
    <property type="match status" value="1"/>
</dbReference>
<proteinExistence type="inferred from homology"/>
<dbReference type="eggNOG" id="KOG3327">
    <property type="taxonomic scope" value="Eukaryota"/>
</dbReference>
<sequence>MDMTLESEVQATRRGALVVVEGLDRAGKSTQCTRLHQFLVDQGHKAKYIRFPDRTTSIGKMINQYLRAEIQLDDHAVHLLFSANRWEAAAQIRQDIEAGITVIVDRYSYSGAVYSAAKENKELQLDWAWRPEVGLPRPDIWFFLNISTEVAAARGGYGTERYETVNLQQRVGKLFLSLSGLKGNEDMRIVDAGREMDEISSDIRDEVLQTMTKIDSIGPLRRLDALVFTETGDKSSS</sequence>
<dbReference type="PANTHER" id="PTHR10344:SF1">
    <property type="entry name" value="THYMIDYLATE KINASE"/>
    <property type="match status" value="1"/>
</dbReference>
<dbReference type="STRING" id="535722.E4URU8"/>
<comment type="similarity">
    <text evidence="2">Belongs to the thymidylate kinase family.</text>
</comment>
<protein>
    <recommendedName>
        <fullName evidence="4">Thymidylate kinase</fullName>
        <ecNumber evidence="3">2.7.4.9</ecNumber>
    </recommendedName>
</protein>
<evidence type="ECO:0000256" key="8">
    <source>
        <dbReference type="ARBA" id="ARBA00022777"/>
    </source>
</evidence>
<keyword evidence="6" id="KW-0545">Nucleotide biosynthesis</keyword>
<evidence type="ECO:0000256" key="3">
    <source>
        <dbReference type="ARBA" id="ARBA00012980"/>
    </source>
</evidence>
<dbReference type="GO" id="GO:0006233">
    <property type="term" value="P:dTDP biosynthetic process"/>
    <property type="evidence" value="ECO:0007669"/>
    <property type="project" value="InterPro"/>
</dbReference>
<evidence type="ECO:0000259" key="10">
    <source>
        <dbReference type="Pfam" id="PF02223"/>
    </source>
</evidence>
<dbReference type="GO" id="GO:0005634">
    <property type="term" value="C:nucleus"/>
    <property type="evidence" value="ECO:0007669"/>
    <property type="project" value="TreeGrafter"/>
</dbReference>
<keyword evidence="12" id="KW-1185">Reference proteome</keyword>
<dbReference type="HAMAP" id="MF_00165">
    <property type="entry name" value="Thymidylate_kinase"/>
    <property type="match status" value="1"/>
</dbReference>
<dbReference type="PROSITE" id="PS01331">
    <property type="entry name" value="THYMIDYLATE_KINASE"/>
    <property type="match status" value="1"/>
</dbReference>
<dbReference type="EMBL" id="DS989824">
    <property type="protein sequence ID" value="EFR01220.1"/>
    <property type="molecule type" value="Genomic_DNA"/>
</dbReference>
<dbReference type="Gene3D" id="3.40.50.300">
    <property type="entry name" value="P-loop containing nucleotide triphosphate hydrolases"/>
    <property type="match status" value="1"/>
</dbReference>
<dbReference type="InterPro" id="IPR018095">
    <property type="entry name" value="Thymidylate_kin_CS"/>
</dbReference>
<evidence type="ECO:0000256" key="7">
    <source>
        <dbReference type="ARBA" id="ARBA00022741"/>
    </source>
</evidence>
<keyword evidence="8 11" id="KW-0418">Kinase</keyword>
<evidence type="ECO:0000256" key="2">
    <source>
        <dbReference type="ARBA" id="ARBA00009776"/>
    </source>
</evidence>
<dbReference type="GeneID" id="10029338"/>
<dbReference type="HOGENOM" id="CLU_049131_3_1_1"/>
<dbReference type="RefSeq" id="XP_003174050.1">
    <property type="nucleotide sequence ID" value="XM_003174002.1"/>
</dbReference>
<dbReference type="OrthoDB" id="425602at2759"/>
<accession>E4URU8</accession>
<dbReference type="InterPro" id="IPR027417">
    <property type="entry name" value="P-loop_NTPase"/>
</dbReference>
<dbReference type="PANTHER" id="PTHR10344">
    <property type="entry name" value="THYMIDYLATE KINASE"/>
    <property type="match status" value="1"/>
</dbReference>
<evidence type="ECO:0000313" key="12">
    <source>
        <dbReference type="Proteomes" id="UP000002669"/>
    </source>
</evidence>
<evidence type="ECO:0000256" key="1">
    <source>
        <dbReference type="ARBA" id="ARBA00004992"/>
    </source>
</evidence>
<keyword evidence="5" id="KW-0808">Transferase</keyword>
<dbReference type="GO" id="GO:0004798">
    <property type="term" value="F:dTMP kinase activity"/>
    <property type="evidence" value="ECO:0007669"/>
    <property type="project" value="UniProtKB-EC"/>
</dbReference>
<keyword evidence="9" id="KW-0067">ATP-binding</keyword>
<dbReference type="GO" id="GO:0005524">
    <property type="term" value="F:ATP binding"/>
    <property type="evidence" value="ECO:0007669"/>
    <property type="project" value="UniProtKB-KW"/>
</dbReference>
<dbReference type="GO" id="GO:0004550">
    <property type="term" value="F:nucleoside diphosphate kinase activity"/>
    <property type="evidence" value="ECO:0007669"/>
    <property type="project" value="TreeGrafter"/>
</dbReference>
<dbReference type="FunCoup" id="E4URU8">
    <property type="interactions" value="739"/>
</dbReference>
<dbReference type="CDD" id="cd01672">
    <property type="entry name" value="TMPK"/>
    <property type="match status" value="1"/>
</dbReference>
<dbReference type="InterPro" id="IPR039430">
    <property type="entry name" value="Thymidylate_kin-like_dom"/>
</dbReference>
<name>E4URU8_ARTGP</name>
<feature type="domain" description="Thymidylate kinase-like" evidence="10">
    <location>
        <begin position="20"/>
        <end position="203"/>
    </location>
</feature>
<dbReference type="GO" id="GO:0005829">
    <property type="term" value="C:cytosol"/>
    <property type="evidence" value="ECO:0007669"/>
    <property type="project" value="TreeGrafter"/>
</dbReference>
<dbReference type="InterPro" id="IPR018094">
    <property type="entry name" value="Thymidylate_kinase"/>
</dbReference>
<keyword evidence="7" id="KW-0547">Nucleotide-binding</keyword>
<evidence type="ECO:0000313" key="11">
    <source>
        <dbReference type="EMBL" id="EFR01220.1"/>
    </source>
</evidence>
<dbReference type="AlphaFoldDB" id="E4URU8"/>
<reference evidence="12" key="1">
    <citation type="journal article" date="2012" name="MBio">
        <title>Comparative genome analysis of Trichophyton rubrum and related dermatophytes reveals candidate genes involved in infection.</title>
        <authorList>
            <person name="Martinez D.A."/>
            <person name="Oliver B.G."/>
            <person name="Graeser Y."/>
            <person name="Goldberg J.M."/>
            <person name="Li W."/>
            <person name="Martinez-Rossi N.M."/>
            <person name="Monod M."/>
            <person name="Shelest E."/>
            <person name="Barton R.C."/>
            <person name="Birch E."/>
            <person name="Brakhage A.A."/>
            <person name="Chen Z."/>
            <person name="Gurr S.J."/>
            <person name="Heiman D."/>
            <person name="Heitman J."/>
            <person name="Kosti I."/>
            <person name="Rossi A."/>
            <person name="Saif S."/>
            <person name="Samalova M."/>
            <person name="Saunders C.W."/>
            <person name="Shea T."/>
            <person name="Summerbell R.C."/>
            <person name="Xu J."/>
            <person name="Young S."/>
            <person name="Zeng Q."/>
            <person name="Birren B.W."/>
            <person name="Cuomo C.A."/>
            <person name="White T.C."/>
        </authorList>
    </citation>
    <scope>NUCLEOTIDE SEQUENCE [LARGE SCALE GENOMIC DNA]</scope>
    <source>
        <strain evidence="12">ATCC MYA-4604 / CBS 118893</strain>
    </source>
</reference>
<dbReference type="GO" id="GO:0006227">
    <property type="term" value="P:dUDP biosynthetic process"/>
    <property type="evidence" value="ECO:0007669"/>
    <property type="project" value="TreeGrafter"/>
</dbReference>
<dbReference type="GO" id="GO:0006235">
    <property type="term" value="P:dTTP biosynthetic process"/>
    <property type="evidence" value="ECO:0007669"/>
    <property type="project" value="TreeGrafter"/>
</dbReference>
<dbReference type="NCBIfam" id="TIGR00041">
    <property type="entry name" value="DTMP_kinase"/>
    <property type="match status" value="1"/>
</dbReference>
<dbReference type="EC" id="2.7.4.9" evidence="3"/>
<organism evidence="12">
    <name type="scientific">Arthroderma gypseum (strain ATCC MYA-4604 / CBS 118893)</name>
    <name type="common">Microsporum gypseum</name>
    <dbReference type="NCBI Taxonomy" id="535722"/>
    <lineage>
        <taxon>Eukaryota</taxon>
        <taxon>Fungi</taxon>
        <taxon>Dikarya</taxon>
        <taxon>Ascomycota</taxon>
        <taxon>Pezizomycotina</taxon>
        <taxon>Eurotiomycetes</taxon>
        <taxon>Eurotiomycetidae</taxon>
        <taxon>Onygenales</taxon>
        <taxon>Arthrodermataceae</taxon>
        <taxon>Nannizzia</taxon>
    </lineage>
</organism>
<dbReference type="OMA" id="YWHQFDA"/>
<dbReference type="SUPFAM" id="SSF52540">
    <property type="entry name" value="P-loop containing nucleoside triphosphate hydrolases"/>
    <property type="match status" value="1"/>
</dbReference>
<evidence type="ECO:0000256" key="6">
    <source>
        <dbReference type="ARBA" id="ARBA00022727"/>
    </source>
</evidence>
<dbReference type="Proteomes" id="UP000002669">
    <property type="component" value="Unassembled WGS sequence"/>
</dbReference>